<dbReference type="EMBL" id="VDCQ01000052">
    <property type="protein sequence ID" value="TNJ62853.1"/>
    <property type="molecule type" value="Genomic_DNA"/>
</dbReference>
<dbReference type="AlphaFoldDB" id="A0A5C4T1I7"/>
<accession>A0A5C4T1I7</accession>
<organism evidence="3 4">
    <name type="scientific">Paenibacillus hemerocallicola</name>
    <dbReference type="NCBI Taxonomy" id="1172614"/>
    <lineage>
        <taxon>Bacteria</taxon>
        <taxon>Bacillati</taxon>
        <taxon>Bacillota</taxon>
        <taxon>Bacilli</taxon>
        <taxon>Bacillales</taxon>
        <taxon>Paenibacillaceae</taxon>
        <taxon>Paenibacillus</taxon>
    </lineage>
</organism>
<proteinExistence type="predicted"/>
<dbReference type="Gene3D" id="3.40.190.10">
    <property type="entry name" value="Periplasmic binding protein-like II"/>
    <property type="match status" value="1"/>
</dbReference>
<feature type="chain" id="PRO_5039333202" evidence="2">
    <location>
        <begin position="25"/>
        <end position="445"/>
    </location>
</feature>
<dbReference type="PANTHER" id="PTHR43649">
    <property type="entry name" value="ARABINOSE-BINDING PROTEIN-RELATED"/>
    <property type="match status" value="1"/>
</dbReference>
<evidence type="ECO:0000313" key="4">
    <source>
        <dbReference type="Proteomes" id="UP000307943"/>
    </source>
</evidence>
<dbReference type="OrthoDB" id="9782846at2"/>
<dbReference type="PROSITE" id="PS51257">
    <property type="entry name" value="PROKAR_LIPOPROTEIN"/>
    <property type="match status" value="1"/>
</dbReference>
<feature type="signal peptide" evidence="2">
    <location>
        <begin position="1"/>
        <end position="24"/>
    </location>
</feature>
<evidence type="ECO:0000313" key="3">
    <source>
        <dbReference type="EMBL" id="TNJ62853.1"/>
    </source>
</evidence>
<dbReference type="InterPro" id="IPR050490">
    <property type="entry name" value="Bact_solute-bd_prot1"/>
</dbReference>
<keyword evidence="4" id="KW-1185">Reference proteome</keyword>
<gene>
    <name evidence="3" type="ORF">FE784_28560</name>
</gene>
<dbReference type="PANTHER" id="PTHR43649:SF33">
    <property type="entry name" value="POLYGALACTURONAN_RHAMNOGALACTURONAN-BINDING PROTEIN YTCQ"/>
    <property type="match status" value="1"/>
</dbReference>
<evidence type="ECO:0000256" key="1">
    <source>
        <dbReference type="ARBA" id="ARBA00022729"/>
    </source>
</evidence>
<reference evidence="3 4" key="1">
    <citation type="submission" date="2019-05" db="EMBL/GenBank/DDBJ databases">
        <title>We sequenced the genome of Paenibacillus hemerocallicola KCTC 33185 for further insight into its adaptation and study the phylogeny of Paenibacillus.</title>
        <authorList>
            <person name="Narsing Rao M.P."/>
        </authorList>
    </citation>
    <scope>NUCLEOTIDE SEQUENCE [LARGE SCALE GENOMIC DNA]</scope>
    <source>
        <strain evidence="3 4">KCTC 33185</strain>
    </source>
</reference>
<sequence>MLNKKKPVYIAALATLVLASTACSGGDSGKAINSEGGNDQAKRIDMTKPLELVYYSDNYVATPGNDAEFMIEFGQYIQKKYPNVTFNNNIYSAQQKKTIDDNIAAGMRFDLHKGSIAISHKYVDLSIVSDISDLIKKHNVDLSGVNPILLEQFKGAAGGKLIGIPYQTLSLILFYNKGIFDKFGVPYPKEGMTWQDMAELTRKVTRLDGGVQYSGFTSQQVWSVPLRNNQLSLEHIDLKTNKVTFSDPRWKQLFDDFKNIFQIPGNTPNATNAFLKEQSLATILAYPNFYASIPDTMDWDMVSAPSMKDKPGLGFQPTPSVLMIHANSPFREEAFLVAVEMLSKSVQLDRAKNVAASSVLTDPEIRQSIGSGIPALKGKNTAAMQPANMAPAATFTPYTADVTKELMDAFNSVMNGTKDTNTALREAEEKSNQIIAEKMAAEGKK</sequence>
<dbReference type="SUPFAM" id="SSF53850">
    <property type="entry name" value="Periplasmic binding protein-like II"/>
    <property type="match status" value="1"/>
</dbReference>
<dbReference type="Proteomes" id="UP000307943">
    <property type="component" value="Unassembled WGS sequence"/>
</dbReference>
<keyword evidence="1 2" id="KW-0732">Signal</keyword>
<name>A0A5C4T1I7_9BACL</name>
<comment type="caution">
    <text evidence="3">The sequence shown here is derived from an EMBL/GenBank/DDBJ whole genome shotgun (WGS) entry which is preliminary data.</text>
</comment>
<protein>
    <submittedName>
        <fullName evidence="3">Extracellular solute-binding protein</fullName>
    </submittedName>
</protein>
<dbReference type="RefSeq" id="WP_139605666.1">
    <property type="nucleotide sequence ID" value="NZ_VDCQ01000052.1"/>
</dbReference>
<evidence type="ECO:0000256" key="2">
    <source>
        <dbReference type="SAM" id="SignalP"/>
    </source>
</evidence>